<evidence type="ECO:0000256" key="2">
    <source>
        <dbReference type="ARBA" id="ARBA00022980"/>
    </source>
</evidence>
<dbReference type="PROSITE" id="PS00525">
    <property type="entry name" value="RIBOSOMAL_L6_1"/>
    <property type="match status" value="1"/>
</dbReference>
<dbReference type="OrthoDB" id="540873at2759"/>
<dbReference type="InterPro" id="IPR002358">
    <property type="entry name" value="Ribosomal_uL6_CS"/>
</dbReference>
<evidence type="ECO:0000256" key="4">
    <source>
        <dbReference type="RuleBase" id="RU003869"/>
    </source>
</evidence>
<dbReference type="GO" id="GO:0003735">
    <property type="term" value="F:structural constituent of ribosome"/>
    <property type="evidence" value="ECO:0007669"/>
    <property type="project" value="InterPro"/>
</dbReference>
<dbReference type="SUPFAM" id="SSF56053">
    <property type="entry name" value="Ribosomal protein L6"/>
    <property type="match status" value="2"/>
</dbReference>
<dbReference type="InterPro" id="IPR019906">
    <property type="entry name" value="Ribosomal_uL6_bac-type"/>
</dbReference>
<sequence>MISRSQLPKVIRSFSSTAACPHGFISHVGRKPIQIQPSVTLTKTPTSVTVQGPLGETSVPLEPFIQILYPQPDTIQLTVEDPSLRKQRQMWGTTRALIYNAVVGMSEGFSVNLYLVGVGYRAALEDDPRGMEEGGSGQRLNMKLGFSHSVYQPIPADVKAEVPTATKITLFATNKQRLGQFAAEIRQWRKPEPYKGKGIFIGNEQIKIKPVKKK</sequence>
<dbReference type="GO" id="GO:0006412">
    <property type="term" value="P:translation"/>
    <property type="evidence" value="ECO:0007669"/>
    <property type="project" value="InterPro"/>
</dbReference>
<evidence type="ECO:0000256" key="1">
    <source>
        <dbReference type="ARBA" id="ARBA00009356"/>
    </source>
</evidence>
<name>A0A0C3CHS8_PILCF</name>
<dbReference type="STRING" id="765440.A0A0C3CHS8"/>
<evidence type="ECO:0000313" key="7">
    <source>
        <dbReference type="EMBL" id="KIM89342.1"/>
    </source>
</evidence>
<dbReference type="PANTHER" id="PTHR11655">
    <property type="entry name" value="60S/50S RIBOSOMAL PROTEIN L6/L9"/>
    <property type="match status" value="1"/>
</dbReference>
<reference evidence="7" key="3">
    <citation type="submission" date="2015-02" db="EMBL/GenBank/DDBJ databases">
        <title>Evolutionary Origins and Diversification of the Mycorrhizal Mutualists.</title>
        <authorList>
            <consortium name="DOE Joint Genome Institute"/>
            <consortium name="Mycorrhizal Genomics Consortium"/>
            <person name="Kohler A."/>
            <person name="Kuo A."/>
            <person name="Nagy L.G."/>
            <person name="Floudas D."/>
            <person name="Copeland A."/>
            <person name="Barry K.W."/>
            <person name="Cichocki N."/>
            <person name="Veneault-Fourrey C."/>
            <person name="LaButti K."/>
            <person name="Lindquist E.A."/>
            <person name="Lipzen A."/>
            <person name="Lundell T."/>
            <person name="Morin E."/>
            <person name="Murat C."/>
            <person name="Riley R."/>
            <person name="Ohm R."/>
            <person name="Sun H."/>
            <person name="Tunlid A."/>
            <person name="Henrissat B."/>
            <person name="Grigoriev I.V."/>
            <person name="Hibbett D.S."/>
            <person name="Martin F."/>
        </authorList>
    </citation>
    <scope>NUCLEOTIDE SEQUENCE</scope>
    <source>
        <strain evidence="7">F 1598</strain>
    </source>
</reference>
<reference evidence="8" key="2">
    <citation type="submission" date="2015-01" db="EMBL/GenBank/DDBJ databases">
        <title>Evolutionary Origins and Diversification of the Mycorrhizal Mutualists.</title>
        <authorList>
            <consortium name="DOE Joint Genome Institute"/>
            <consortium name="Mycorrhizal Genomics Consortium"/>
            <person name="Kohler A."/>
            <person name="Kuo A."/>
            <person name="Nagy L.G."/>
            <person name="Floudas D."/>
            <person name="Copeland A."/>
            <person name="Barry K.W."/>
            <person name="Cichocki N."/>
            <person name="Veneault-Fourrey C."/>
            <person name="LaButti K."/>
            <person name="Lindquist E.A."/>
            <person name="Lipzen A."/>
            <person name="Lundell T."/>
            <person name="Morin E."/>
            <person name="Murat C."/>
            <person name="Riley R."/>
            <person name="Ohm R."/>
            <person name="Sun H."/>
            <person name="Tunlid A."/>
            <person name="Henrissat B."/>
            <person name="Grigoriev I.V."/>
            <person name="Hibbett D.S."/>
            <person name="Martin F."/>
        </authorList>
    </citation>
    <scope>NUCLEOTIDE SEQUENCE [LARGE SCALE GENOMIC DNA]</scope>
    <source>
        <strain evidence="8">F 1598</strain>
    </source>
</reference>
<dbReference type="EMBL" id="KN832975">
    <property type="protein sequence ID" value="KIM89341.1"/>
    <property type="molecule type" value="Genomic_DNA"/>
</dbReference>
<accession>A0A0C3CHS8</accession>
<protein>
    <recommendedName>
        <fullName evidence="5">Large ribosomal subunit protein uL6 alpha-beta domain-containing protein</fullName>
    </recommendedName>
</protein>
<dbReference type="FunCoup" id="A0A0C3CHS8">
    <property type="interactions" value="226"/>
</dbReference>
<reference evidence="7 8" key="1">
    <citation type="submission" date="2014-04" db="EMBL/GenBank/DDBJ databases">
        <authorList>
            <consortium name="DOE Joint Genome Institute"/>
            <person name="Kuo A."/>
            <person name="Tarkka M."/>
            <person name="Buscot F."/>
            <person name="Kohler A."/>
            <person name="Nagy L.G."/>
            <person name="Floudas D."/>
            <person name="Copeland A."/>
            <person name="Barry K.W."/>
            <person name="Cichocki N."/>
            <person name="Veneault-Fourrey C."/>
            <person name="LaButti K."/>
            <person name="Lindquist E.A."/>
            <person name="Lipzen A."/>
            <person name="Lundell T."/>
            <person name="Morin E."/>
            <person name="Murat C."/>
            <person name="Sun H."/>
            <person name="Tunlid A."/>
            <person name="Henrissat B."/>
            <person name="Grigoriev I.V."/>
            <person name="Hibbett D.S."/>
            <person name="Martin F."/>
            <person name="Nordberg H.P."/>
            <person name="Cantor M.N."/>
            <person name="Hua S.X."/>
        </authorList>
    </citation>
    <scope>NUCLEOTIDE SEQUENCE [LARGE SCALE GENOMIC DNA]</scope>
    <source>
        <strain evidence="7 8">F 1598</strain>
    </source>
</reference>
<dbReference type="PANTHER" id="PTHR11655:SF14">
    <property type="entry name" value="LARGE RIBOSOMAL SUBUNIT PROTEIN UL6M"/>
    <property type="match status" value="1"/>
</dbReference>
<evidence type="ECO:0000256" key="3">
    <source>
        <dbReference type="ARBA" id="ARBA00023274"/>
    </source>
</evidence>
<dbReference type="Pfam" id="PF00347">
    <property type="entry name" value="Ribosomal_L6"/>
    <property type="match status" value="1"/>
</dbReference>
<dbReference type="InterPro" id="IPR036789">
    <property type="entry name" value="Ribosomal_uL6-like_a/b-dom_sf"/>
</dbReference>
<evidence type="ECO:0000313" key="8">
    <source>
        <dbReference type="Proteomes" id="UP000054166"/>
    </source>
</evidence>
<dbReference type="GO" id="GO:0005762">
    <property type="term" value="C:mitochondrial large ribosomal subunit"/>
    <property type="evidence" value="ECO:0007669"/>
    <property type="project" value="TreeGrafter"/>
</dbReference>
<dbReference type="NCBIfam" id="TIGR03654">
    <property type="entry name" value="L6_bact"/>
    <property type="match status" value="1"/>
</dbReference>
<dbReference type="InterPro" id="IPR000702">
    <property type="entry name" value="Ribosomal_uL6-like"/>
</dbReference>
<evidence type="ECO:0000313" key="6">
    <source>
        <dbReference type="EMBL" id="KIM89341.1"/>
    </source>
</evidence>
<evidence type="ECO:0000259" key="5">
    <source>
        <dbReference type="Pfam" id="PF00347"/>
    </source>
</evidence>
<keyword evidence="3 4" id="KW-0687">Ribonucleoprotein</keyword>
<dbReference type="GO" id="GO:0019843">
    <property type="term" value="F:rRNA binding"/>
    <property type="evidence" value="ECO:0007669"/>
    <property type="project" value="InterPro"/>
</dbReference>
<organism evidence="7 8">
    <name type="scientific">Piloderma croceum (strain F 1598)</name>
    <dbReference type="NCBI Taxonomy" id="765440"/>
    <lineage>
        <taxon>Eukaryota</taxon>
        <taxon>Fungi</taxon>
        <taxon>Dikarya</taxon>
        <taxon>Basidiomycota</taxon>
        <taxon>Agaricomycotina</taxon>
        <taxon>Agaricomycetes</taxon>
        <taxon>Agaricomycetidae</taxon>
        <taxon>Atheliales</taxon>
        <taxon>Atheliaceae</taxon>
        <taxon>Piloderma</taxon>
    </lineage>
</organism>
<dbReference type="HOGENOM" id="CLU_065464_1_0_1"/>
<dbReference type="InterPro" id="IPR020040">
    <property type="entry name" value="Ribosomal_uL6_a/b-dom"/>
</dbReference>
<comment type="similarity">
    <text evidence="1 4">Belongs to the universal ribosomal protein uL6 family.</text>
</comment>
<dbReference type="PIRSF" id="PIRSF002162">
    <property type="entry name" value="Ribosomal_L6"/>
    <property type="match status" value="1"/>
</dbReference>
<proteinExistence type="inferred from homology"/>
<gene>
    <name evidence="7" type="ORF">PILCRDRAFT_2576</name>
    <name evidence="6" type="ORF">PILCRDRAFT_813279</name>
</gene>
<feature type="domain" description="Large ribosomal subunit protein uL6 alpha-beta" evidence="5">
    <location>
        <begin position="126"/>
        <end position="199"/>
    </location>
</feature>
<keyword evidence="8" id="KW-1185">Reference proteome</keyword>
<keyword evidence="2 4" id="KW-0689">Ribosomal protein</keyword>
<dbReference type="Gene3D" id="3.90.930.12">
    <property type="entry name" value="Ribosomal protein L6, alpha-beta domain"/>
    <property type="match status" value="2"/>
</dbReference>
<dbReference type="PRINTS" id="PR00059">
    <property type="entry name" value="RIBOSOMALL6"/>
</dbReference>
<dbReference type="AlphaFoldDB" id="A0A0C3CHS8"/>
<dbReference type="Proteomes" id="UP000054166">
    <property type="component" value="Unassembled WGS sequence"/>
</dbReference>
<dbReference type="EMBL" id="KN832975">
    <property type="protein sequence ID" value="KIM89342.1"/>
    <property type="molecule type" value="Genomic_DNA"/>
</dbReference>